<reference evidence="3 4" key="1">
    <citation type="submission" date="2023-11" db="EMBL/GenBank/DDBJ databases">
        <title>Arctic aerobic anoxygenic photoheterotroph Sediminicoccus rosea KRV36 adapts its photosynthesis to long days of polar summer.</title>
        <authorList>
            <person name="Tomasch J."/>
            <person name="Kopejtka K."/>
            <person name="Bily T."/>
            <person name="Gardiner A.T."/>
            <person name="Gardian Z."/>
            <person name="Shivaramu S."/>
            <person name="Koblizek M."/>
            <person name="Engelhardt F."/>
            <person name="Kaftan D."/>
        </authorList>
    </citation>
    <scope>NUCLEOTIDE SEQUENCE [LARGE SCALE GENOMIC DNA]</scope>
    <source>
        <strain evidence="3 4">R-30</strain>
    </source>
</reference>
<evidence type="ECO:0000256" key="1">
    <source>
        <dbReference type="ARBA" id="ARBA00006987"/>
    </source>
</evidence>
<organism evidence="3 4">
    <name type="scientific">Sediminicoccus rosea</name>
    <dbReference type="NCBI Taxonomy" id="1225128"/>
    <lineage>
        <taxon>Bacteria</taxon>
        <taxon>Pseudomonadati</taxon>
        <taxon>Pseudomonadota</taxon>
        <taxon>Alphaproteobacteria</taxon>
        <taxon>Acetobacterales</taxon>
        <taxon>Roseomonadaceae</taxon>
        <taxon>Sediminicoccus</taxon>
    </lineage>
</organism>
<dbReference type="RefSeq" id="WP_318649131.1">
    <property type="nucleotide sequence ID" value="NZ_CP137852.1"/>
</dbReference>
<keyword evidence="2" id="KW-0732">Signal</keyword>
<dbReference type="CDD" id="cd07012">
    <property type="entry name" value="PBP2_Bug_TTT"/>
    <property type="match status" value="1"/>
</dbReference>
<dbReference type="EMBL" id="CP137852">
    <property type="protein sequence ID" value="WPB85165.1"/>
    <property type="molecule type" value="Genomic_DNA"/>
</dbReference>
<dbReference type="PANTHER" id="PTHR42928">
    <property type="entry name" value="TRICARBOXYLATE-BINDING PROTEIN"/>
    <property type="match status" value="1"/>
</dbReference>
<dbReference type="Pfam" id="PF03401">
    <property type="entry name" value="TctC"/>
    <property type="match status" value="1"/>
</dbReference>
<accession>A0ABZ0PJ45</accession>
<feature type="signal peptide" evidence="2">
    <location>
        <begin position="1"/>
        <end position="24"/>
    </location>
</feature>
<name>A0ABZ0PJ45_9PROT</name>
<keyword evidence="4" id="KW-1185">Reference proteome</keyword>
<feature type="chain" id="PRO_5045269707" evidence="2">
    <location>
        <begin position="25"/>
        <end position="326"/>
    </location>
</feature>
<evidence type="ECO:0000313" key="3">
    <source>
        <dbReference type="EMBL" id="WPB85165.1"/>
    </source>
</evidence>
<comment type="similarity">
    <text evidence="1">Belongs to the UPF0065 (bug) family.</text>
</comment>
<dbReference type="SUPFAM" id="SSF53850">
    <property type="entry name" value="Periplasmic binding protein-like II"/>
    <property type="match status" value="1"/>
</dbReference>
<protein>
    <submittedName>
        <fullName evidence="3">Tripartite tricarboxylate transporter substrate binding protein</fullName>
    </submittedName>
</protein>
<dbReference type="PIRSF" id="PIRSF017082">
    <property type="entry name" value="YflP"/>
    <property type="match status" value="1"/>
</dbReference>
<dbReference type="PANTHER" id="PTHR42928:SF5">
    <property type="entry name" value="BLR1237 PROTEIN"/>
    <property type="match status" value="1"/>
</dbReference>
<sequence>MRTAIRNRLRAAAALLALPALARAQDFPRQPIRLILPFAPGTGSDAIARIVAHETRNRLPHPIVVENRPGGGGITGTEQGARAAPDGYTITLGTTSTFLVNPALNPRAGYSFERDFAPVVGIGRSFYVLVTANTAAAPKTLAELIERLRQPGAHGTFASSGAGTITHLASEIVLHKARVTGTHVPYRGSGAAMADIIGGQVLFGSDSLAATLPLIRGGQLRALAVTSPTRFAGLPDVPTLIESGMPGTVIDAWFGIGAPIATPAPVIAQLSEVILAAITSADAKPRFEALGVDLLALGPADFAQFVRESGVFWQGFLRESGIRIEF</sequence>
<proteinExistence type="inferred from homology"/>
<evidence type="ECO:0000256" key="2">
    <source>
        <dbReference type="SAM" id="SignalP"/>
    </source>
</evidence>
<dbReference type="Proteomes" id="UP001305521">
    <property type="component" value="Chromosome"/>
</dbReference>
<dbReference type="InterPro" id="IPR005064">
    <property type="entry name" value="BUG"/>
</dbReference>
<dbReference type="Gene3D" id="3.40.190.10">
    <property type="entry name" value="Periplasmic binding protein-like II"/>
    <property type="match status" value="1"/>
</dbReference>
<evidence type="ECO:0000313" key="4">
    <source>
        <dbReference type="Proteomes" id="UP001305521"/>
    </source>
</evidence>
<gene>
    <name evidence="3" type="ORF">R9Z33_24130</name>
</gene>
<dbReference type="Gene3D" id="3.40.190.150">
    <property type="entry name" value="Bordetella uptake gene, domain 1"/>
    <property type="match status" value="1"/>
</dbReference>
<dbReference type="InterPro" id="IPR042100">
    <property type="entry name" value="Bug_dom1"/>
</dbReference>